<feature type="repeat" description="ANK" evidence="3">
    <location>
        <begin position="130"/>
        <end position="162"/>
    </location>
</feature>
<dbReference type="PRINTS" id="PR01415">
    <property type="entry name" value="ANKYRIN"/>
</dbReference>
<dbReference type="SMART" id="SM00248">
    <property type="entry name" value="ANK"/>
    <property type="match status" value="4"/>
</dbReference>
<dbReference type="InterPro" id="IPR002110">
    <property type="entry name" value="Ankyrin_rpt"/>
</dbReference>
<proteinExistence type="predicted"/>
<dbReference type="SUPFAM" id="SSF46565">
    <property type="entry name" value="Chaperone J-domain"/>
    <property type="match status" value="1"/>
</dbReference>
<sequence>MADMHALVDLALREGGDAFEGVACARDACGRTALHLSVTRGDLTLCRKLMRTDAHVLAVDDNKDSALHLAAIAGRALIVRELLERGALALEKNRDLMSPLQLACVDEAQGNGEVIRLLVEFGAPVDAKCWDTTPLQAAAASGHYWAVQVLLELGADVNLINGSCMGALDYARDQHTAQLLLDYMEGRLLRDVAQEPATWNRAQPARFGANGKRMPGTEDAEPRAFQSVRSMSLEAAMAHLGLPEEWVEPFRQSGEHFAEIRRAWRRQALASHPDKLSSSAEEDVKRKASCDFASAMAAFEAIDAYNAKFTGT</sequence>
<organism evidence="4">
    <name type="scientific">Chrysotila carterae</name>
    <name type="common">Marine alga</name>
    <name type="synonym">Syracosphaera carterae</name>
    <dbReference type="NCBI Taxonomy" id="13221"/>
    <lineage>
        <taxon>Eukaryota</taxon>
        <taxon>Haptista</taxon>
        <taxon>Haptophyta</taxon>
        <taxon>Prymnesiophyceae</taxon>
        <taxon>Isochrysidales</taxon>
        <taxon>Isochrysidaceae</taxon>
        <taxon>Chrysotila</taxon>
    </lineage>
</organism>
<dbReference type="EMBL" id="HBIZ01008948">
    <property type="protein sequence ID" value="CAE0752634.1"/>
    <property type="molecule type" value="Transcribed_RNA"/>
</dbReference>
<evidence type="ECO:0000256" key="1">
    <source>
        <dbReference type="ARBA" id="ARBA00022737"/>
    </source>
</evidence>
<evidence type="ECO:0000313" key="4">
    <source>
        <dbReference type="EMBL" id="CAE0752634.1"/>
    </source>
</evidence>
<accession>A0A7S4B3F3</accession>
<reference evidence="4" key="1">
    <citation type="submission" date="2021-01" db="EMBL/GenBank/DDBJ databases">
        <authorList>
            <person name="Corre E."/>
            <person name="Pelletier E."/>
            <person name="Niang G."/>
            <person name="Scheremetjew M."/>
            <person name="Finn R."/>
            <person name="Kale V."/>
            <person name="Holt S."/>
            <person name="Cochrane G."/>
            <person name="Meng A."/>
            <person name="Brown T."/>
            <person name="Cohen L."/>
        </authorList>
    </citation>
    <scope>NUCLEOTIDE SEQUENCE</scope>
    <source>
        <strain evidence="4">CCMP645</strain>
    </source>
</reference>
<protein>
    <recommendedName>
        <fullName evidence="5">J domain-containing protein</fullName>
    </recommendedName>
</protein>
<dbReference type="PANTHER" id="PTHR24171">
    <property type="entry name" value="ANKYRIN REPEAT DOMAIN-CONTAINING PROTEIN 39-RELATED"/>
    <property type="match status" value="1"/>
</dbReference>
<feature type="repeat" description="ANK" evidence="3">
    <location>
        <begin position="29"/>
        <end position="61"/>
    </location>
</feature>
<dbReference type="PROSITE" id="PS50297">
    <property type="entry name" value="ANK_REP_REGION"/>
    <property type="match status" value="2"/>
</dbReference>
<evidence type="ECO:0008006" key="5">
    <source>
        <dbReference type="Google" id="ProtNLM"/>
    </source>
</evidence>
<gene>
    <name evidence="4" type="ORF">PCAR00345_LOCUS5221</name>
</gene>
<dbReference type="AlphaFoldDB" id="A0A7S4B3F3"/>
<keyword evidence="2 3" id="KW-0040">ANK repeat</keyword>
<evidence type="ECO:0000256" key="3">
    <source>
        <dbReference type="PROSITE-ProRule" id="PRU00023"/>
    </source>
</evidence>
<evidence type="ECO:0000256" key="2">
    <source>
        <dbReference type="ARBA" id="ARBA00023043"/>
    </source>
</evidence>
<dbReference type="InterPro" id="IPR036770">
    <property type="entry name" value="Ankyrin_rpt-contain_sf"/>
</dbReference>
<dbReference type="Gene3D" id="1.25.40.20">
    <property type="entry name" value="Ankyrin repeat-containing domain"/>
    <property type="match status" value="1"/>
</dbReference>
<dbReference type="InterPro" id="IPR036869">
    <property type="entry name" value="J_dom_sf"/>
</dbReference>
<name>A0A7S4B3F3_CHRCT</name>
<keyword evidence="1" id="KW-0677">Repeat</keyword>
<feature type="repeat" description="ANK" evidence="3">
    <location>
        <begin position="62"/>
        <end position="94"/>
    </location>
</feature>
<dbReference type="SUPFAM" id="SSF48403">
    <property type="entry name" value="Ankyrin repeat"/>
    <property type="match status" value="1"/>
</dbReference>
<dbReference type="Gene3D" id="1.10.287.110">
    <property type="entry name" value="DnaJ domain"/>
    <property type="match status" value="1"/>
</dbReference>
<dbReference type="PROSITE" id="PS50088">
    <property type="entry name" value="ANK_REPEAT"/>
    <property type="match status" value="3"/>
</dbReference>
<dbReference type="Pfam" id="PF12796">
    <property type="entry name" value="Ank_2"/>
    <property type="match status" value="2"/>
</dbReference>